<dbReference type="Pfam" id="PF16220">
    <property type="entry name" value="DUF4880"/>
    <property type="match status" value="1"/>
</dbReference>
<reference evidence="1 2" key="1">
    <citation type="submission" date="2018-10" db="EMBL/GenBank/DDBJ databases">
        <title>Characterization and genome analysis of a novel bacterium Sphingobium yanoikuyae SJTF8 capable of degrading PAHs.</title>
        <authorList>
            <person name="Yin C."/>
            <person name="Xiong W."/>
            <person name="Liang R."/>
        </authorList>
    </citation>
    <scope>NUCLEOTIDE SEQUENCE [LARGE SCALE GENOMIC DNA]</scope>
    <source>
        <strain evidence="1 2">SJTF8</strain>
    </source>
</reference>
<organism evidence="1 2">
    <name type="scientific">Sphingobium yanoikuyae</name>
    <name type="common">Sphingomonas yanoikuyae</name>
    <dbReference type="NCBI Taxonomy" id="13690"/>
    <lineage>
        <taxon>Bacteria</taxon>
        <taxon>Pseudomonadati</taxon>
        <taxon>Pseudomonadota</taxon>
        <taxon>Alphaproteobacteria</taxon>
        <taxon>Sphingomonadales</taxon>
        <taxon>Sphingomonadaceae</taxon>
        <taxon>Sphingobium</taxon>
    </lineage>
</organism>
<dbReference type="InterPro" id="IPR012373">
    <property type="entry name" value="Ferrdict_sens_TM"/>
</dbReference>
<dbReference type="InterPro" id="IPR032623">
    <property type="entry name" value="FecR_N"/>
</dbReference>
<dbReference type="Proteomes" id="UP000280708">
    <property type="component" value="Chromosome"/>
</dbReference>
<dbReference type="Pfam" id="PF04773">
    <property type="entry name" value="FecR"/>
    <property type="match status" value="1"/>
</dbReference>
<evidence type="ECO:0000313" key="2">
    <source>
        <dbReference type="Proteomes" id="UP000280708"/>
    </source>
</evidence>
<name>A0A085K0B3_SPHYA</name>
<dbReference type="GO" id="GO:0016989">
    <property type="term" value="F:sigma factor antagonist activity"/>
    <property type="evidence" value="ECO:0007669"/>
    <property type="project" value="TreeGrafter"/>
</dbReference>
<dbReference type="Gene3D" id="2.60.120.1440">
    <property type="match status" value="1"/>
</dbReference>
<dbReference type="PANTHER" id="PTHR30273:SF2">
    <property type="entry name" value="PROTEIN FECR"/>
    <property type="match status" value="1"/>
</dbReference>
<accession>A0A085K0B3</accession>
<evidence type="ECO:0000313" key="1">
    <source>
        <dbReference type="EMBL" id="AYO79579.1"/>
    </source>
</evidence>
<dbReference type="PANTHER" id="PTHR30273">
    <property type="entry name" value="PERIPLASMIC SIGNAL SENSOR AND SIGMA FACTOR ACTIVATOR FECR-RELATED"/>
    <property type="match status" value="1"/>
</dbReference>
<dbReference type="PIRSF" id="PIRSF018266">
    <property type="entry name" value="FecR"/>
    <property type="match status" value="1"/>
</dbReference>
<dbReference type="AlphaFoldDB" id="A0A085K0B3"/>
<gene>
    <name evidence="1" type="ORF">EBF16_23570</name>
</gene>
<dbReference type="InterPro" id="IPR006860">
    <property type="entry name" value="FecR"/>
</dbReference>
<proteinExistence type="predicted"/>
<sequence>MSDLDGDDGVDRDAIEEQAIAWFMNLRAREPGADTSDLDAWLDQSADHRRAYERARYHFEASEILKSSARHGKKKPLHSRTFFLGLGIAAALALAIALGATFTSNQHLRTAINEEAAPARMRAPRHQIRAVALADGSDLTLDAASQIEVAMTRRERRIRLLEGKARIAVSADPRPFIVEAGSGELTANAASFDVDMAADGQIEVAVLSGEVELRRLLRPAVLERVAPKMQAGQSYGYLASDFTPIAVGQDDTDRRDWPNGWTEYHSAPLSEVIADANRYARQPIELDEPPLGNLLVSGRFHITDSDRFAERIASLFGLAAVHRQGAIHLRKR</sequence>
<dbReference type="RefSeq" id="WP_037512125.1">
    <property type="nucleotide sequence ID" value="NZ_CAIGKD010000022.1"/>
</dbReference>
<protein>
    <submittedName>
        <fullName evidence="1">DUF4880 domain-containing protein</fullName>
    </submittedName>
</protein>
<dbReference type="EMBL" id="CP033230">
    <property type="protein sequence ID" value="AYO79579.1"/>
    <property type="molecule type" value="Genomic_DNA"/>
</dbReference>